<reference evidence="20" key="1">
    <citation type="submission" date="2022-10" db="EMBL/GenBank/DDBJ databases">
        <title>Whole genome sequencing of three plant growth promoting bacteria isolated from Vachellia tortilis subsp. raddiana in Morocco.</title>
        <authorList>
            <person name="Hnini M."/>
            <person name="Zouagui R."/>
            <person name="Zouagui H."/>
            <person name="Chemao Elfihri M.-W."/>
            <person name="Ibrahimi A."/>
            <person name="Sbabou L."/>
            <person name="Aurag J."/>
        </authorList>
    </citation>
    <scope>NUCLEOTIDE SEQUENCE</scope>
    <source>
        <strain evidence="20">LMR678</strain>
    </source>
</reference>
<evidence type="ECO:0000256" key="9">
    <source>
        <dbReference type="ARBA" id="ARBA00022679"/>
    </source>
</evidence>
<dbReference type="SUPFAM" id="SSF55785">
    <property type="entry name" value="PYP-like sensor domain (PAS domain)"/>
    <property type="match status" value="4"/>
</dbReference>
<evidence type="ECO:0000256" key="10">
    <source>
        <dbReference type="ARBA" id="ARBA00022737"/>
    </source>
</evidence>
<dbReference type="InterPro" id="IPR013656">
    <property type="entry name" value="PAS_4"/>
</dbReference>
<comment type="caution">
    <text evidence="20">The sequence shown here is derived from an EMBL/GenBank/DDBJ whole genome shotgun (WGS) entry which is preliminary data.</text>
</comment>
<dbReference type="Gene3D" id="3.30.450.40">
    <property type="match status" value="2"/>
</dbReference>
<keyword evidence="17" id="KW-0175">Coiled coil</keyword>
<name>A0ABT4KCP8_9HYPH</name>
<dbReference type="EC" id="2.7.13.3" evidence="2"/>
<evidence type="ECO:0000256" key="15">
    <source>
        <dbReference type="ARBA" id="ARBA00023026"/>
    </source>
</evidence>
<feature type="domain" description="PAC" evidence="19">
    <location>
        <begin position="97"/>
        <end position="149"/>
    </location>
</feature>
<protein>
    <recommendedName>
        <fullName evidence="3">Blue-light-activated histidine kinase</fullName>
        <ecNumber evidence="2">2.7.13.3</ecNumber>
    </recommendedName>
</protein>
<feature type="domain" description="PAS" evidence="18">
    <location>
        <begin position="19"/>
        <end position="58"/>
    </location>
</feature>
<keyword evidence="6" id="KW-0716">Sensory transduction</keyword>
<dbReference type="InterPro" id="IPR001610">
    <property type="entry name" value="PAC"/>
</dbReference>
<dbReference type="Gene3D" id="2.10.70.100">
    <property type="match status" value="1"/>
</dbReference>
<dbReference type="CDD" id="cd00130">
    <property type="entry name" value="PAS"/>
    <property type="match status" value="3"/>
</dbReference>
<feature type="domain" description="PAC" evidence="19">
    <location>
        <begin position="852"/>
        <end position="904"/>
    </location>
</feature>
<keyword evidence="21" id="KW-1185">Reference proteome</keyword>
<dbReference type="SUPFAM" id="SSF55781">
    <property type="entry name" value="GAF domain-like"/>
    <property type="match status" value="2"/>
</dbReference>
<dbReference type="RefSeq" id="WP_269275533.1">
    <property type="nucleotide sequence ID" value="NZ_JAPVOI010000003.1"/>
</dbReference>
<evidence type="ECO:0000256" key="11">
    <source>
        <dbReference type="ARBA" id="ARBA00022741"/>
    </source>
</evidence>
<feature type="domain" description="PAC" evidence="19">
    <location>
        <begin position="409"/>
        <end position="461"/>
    </location>
</feature>
<evidence type="ECO:0000256" key="8">
    <source>
        <dbReference type="ARBA" id="ARBA00022643"/>
    </source>
</evidence>
<dbReference type="Pfam" id="PF00989">
    <property type="entry name" value="PAS"/>
    <property type="match status" value="1"/>
</dbReference>
<dbReference type="NCBIfam" id="TIGR00229">
    <property type="entry name" value="sensory_box"/>
    <property type="match status" value="4"/>
</dbReference>
<keyword evidence="10" id="KW-0677">Repeat</keyword>
<sequence>MSSAEALPKSLESKIGTLDSPDFRAVLDALPMPVYATDREGIITYFNQAAADFAGREPRLGKDRWCISWELRRTDGSNLPHDQCPMAQTLKEGRAIRGHELVVVRPDGTMIPVLPYPTPIFDKSGTLTGAINLLVDISERKGSETILRTKSERLEALGRIAKTLSSDLDLEHIVQTVTDSATKLSGAKYGAFFYRVADEAGEHFQLYTLSGAPRAAFDRLGLPRNTALFAATFRGHGVVRSDDIRKHPQYGLSKPHLGMPPGHLPIVSYLAVPVISRSGDVLGGLFLGHDEPGVFSTESEDAVEALAAHAAIAIDNAHLLLASQHEAESHRRAEQDSRYLAAIVESSDDAIISKDLNSIITSWNNGAERLFGYTADEVIGKPITILMPPGHENEEPRILERIRSGARVDHYETKRQRKDGSFVDISLTVSPVRDATGRVIGASKIARNITERKQAEETMEKRLREQASLYRLTEKLHRAKGIEEVYDAALDAIRAALNCSRASILLFDQSDRMRFVAWRGLSDHYRRAVEGHSPWTPEAQDPDPIFVEDVTRAELSDELRATIASEGIAALGFIPLITEGRLVGKFMAYYDRPHVFVETEISLALTIARQLGFSIQRIRAERARQLAEEQLRRNEANERARAAELQAIMEAVPTPIWITRTSDCRVIDGNKSAYDLLHLRPDSNLSFSAPPDEQPSHFRIFSGGRMLSPDEMPVQRAARGEEVENFEEEIRFDDGTSRHLLGNATPLRNPLGEQTGAVAAFVDITERKQAEEALLESERRLKMALDAGRMGAWEWDLQTGRVIWSPGLEKLHRVDPGTFEGTFAAFKRDIHPADLGAVERAIEKALETREDYHVAYRTLLADGTIRWMEAFGRFSPADGGTGERLAGICMDITERKEAEAQRDLLVAELSHRVKNTLATVNSIARQSFSTNPDAHDAQRSFDARIRALAQTHTRLAESRWSGVSLQTILSDELAPYRNENMDNISLDGPPTTLPPKHALTLGMAAHELATNAAKHGALSVKAGRVSVDWVVDPTEKRLRIRWIETGGPSVSVPTRNGFGRLLLERVLASDLGGDVRLEFAAQGLNCAIDVPYPGGTE</sequence>
<keyword evidence="11" id="KW-0547">Nucleotide-binding</keyword>
<accession>A0ABT4KCP8</accession>
<dbReference type="InterPro" id="IPR000700">
    <property type="entry name" value="PAS-assoc_C"/>
</dbReference>
<dbReference type="InterPro" id="IPR003018">
    <property type="entry name" value="GAF"/>
</dbReference>
<dbReference type="Pfam" id="PF08447">
    <property type="entry name" value="PAS_3"/>
    <property type="match status" value="1"/>
</dbReference>
<dbReference type="Proteomes" id="UP001079430">
    <property type="component" value="Unassembled WGS sequence"/>
</dbReference>
<dbReference type="InterPro" id="IPR035965">
    <property type="entry name" value="PAS-like_dom_sf"/>
</dbReference>
<comment type="catalytic activity">
    <reaction evidence="1">
        <text>ATP + protein L-histidine = ADP + protein N-phospho-L-histidine.</text>
        <dbReference type="EC" id="2.7.13.3"/>
    </reaction>
</comment>
<evidence type="ECO:0000256" key="3">
    <source>
        <dbReference type="ARBA" id="ARBA00021740"/>
    </source>
</evidence>
<dbReference type="PANTHER" id="PTHR41523:SF7">
    <property type="entry name" value="HISTIDINE KINASE"/>
    <property type="match status" value="1"/>
</dbReference>
<evidence type="ECO:0000313" key="20">
    <source>
        <dbReference type="EMBL" id="MCZ4089146.1"/>
    </source>
</evidence>
<dbReference type="SMART" id="SM00911">
    <property type="entry name" value="HWE_HK"/>
    <property type="match status" value="1"/>
</dbReference>
<keyword evidence="9" id="KW-0808">Transferase</keyword>
<dbReference type="Gene3D" id="3.30.450.20">
    <property type="entry name" value="PAS domain"/>
    <property type="match status" value="4"/>
</dbReference>
<dbReference type="Pfam" id="PF13426">
    <property type="entry name" value="PAS_9"/>
    <property type="match status" value="1"/>
</dbReference>
<dbReference type="SMART" id="SM00065">
    <property type="entry name" value="GAF"/>
    <property type="match status" value="2"/>
</dbReference>
<dbReference type="InterPro" id="IPR000014">
    <property type="entry name" value="PAS"/>
</dbReference>
<dbReference type="Pfam" id="PF07536">
    <property type="entry name" value="HWE_HK"/>
    <property type="match status" value="1"/>
</dbReference>
<evidence type="ECO:0000256" key="16">
    <source>
        <dbReference type="ARBA" id="ARBA00023170"/>
    </source>
</evidence>
<dbReference type="InterPro" id="IPR036890">
    <property type="entry name" value="HATPase_C_sf"/>
</dbReference>
<dbReference type="EMBL" id="JAPVOI010000003">
    <property type="protein sequence ID" value="MCZ4089146.1"/>
    <property type="molecule type" value="Genomic_DNA"/>
</dbReference>
<dbReference type="Pfam" id="PF13185">
    <property type="entry name" value="GAF_2"/>
    <property type="match status" value="2"/>
</dbReference>
<gene>
    <name evidence="20" type="ORF">O3W52_03420</name>
</gene>
<dbReference type="Pfam" id="PF08448">
    <property type="entry name" value="PAS_4"/>
    <property type="match status" value="1"/>
</dbReference>
<keyword evidence="15" id="KW-0843">Virulence</keyword>
<evidence type="ECO:0000256" key="1">
    <source>
        <dbReference type="ARBA" id="ARBA00000085"/>
    </source>
</evidence>
<proteinExistence type="predicted"/>
<keyword evidence="5" id="KW-0597">Phosphoprotein</keyword>
<keyword evidence="13" id="KW-0067">ATP-binding</keyword>
<dbReference type="PROSITE" id="PS50112">
    <property type="entry name" value="PAS"/>
    <property type="match status" value="2"/>
</dbReference>
<dbReference type="PROSITE" id="PS50113">
    <property type="entry name" value="PAC"/>
    <property type="match status" value="4"/>
</dbReference>
<evidence type="ECO:0000256" key="4">
    <source>
        <dbReference type="ARBA" id="ARBA00022543"/>
    </source>
</evidence>
<keyword evidence="14" id="KW-0157">Chromophore</keyword>
<evidence type="ECO:0000256" key="6">
    <source>
        <dbReference type="ARBA" id="ARBA00022606"/>
    </source>
</evidence>
<evidence type="ECO:0000259" key="18">
    <source>
        <dbReference type="PROSITE" id="PS50112"/>
    </source>
</evidence>
<dbReference type="Gene3D" id="3.30.565.10">
    <property type="entry name" value="Histidine kinase-like ATPase, C-terminal domain"/>
    <property type="match status" value="1"/>
</dbReference>
<feature type="coiled-coil region" evidence="17">
    <location>
        <begin position="617"/>
        <end position="648"/>
    </location>
</feature>
<keyword evidence="8" id="KW-0288">FMN</keyword>
<dbReference type="InterPro" id="IPR013655">
    <property type="entry name" value="PAS_fold_3"/>
</dbReference>
<keyword evidence="7" id="KW-0285">Flavoprotein</keyword>
<dbReference type="PANTHER" id="PTHR41523">
    <property type="entry name" value="TWO-COMPONENT SYSTEM SENSOR PROTEIN"/>
    <property type="match status" value="1"/>
</dbReference>
<evidence type="ECO:0000256" key="17">
    <source>
        <dbReference type="SAM" id="Coils"/>
    </source>
</evidence>
<dbReference type="SMART" id="SM00091">
    <property type="entry name" value="PAS"/>
    <property type="match status" value="4"/>
</dbReference>
<dbReference type="InterPro" id="IPR013767">
    <property type="entry name" value="PAS_fold"/>
</dbReference>
<organism evidence="20 21">
    <name type="scientific">Sinorhizobium psoraleae</name>
    <dbReference type="NCBI Taxonomy" id="520838"/>
    <lineage>
        <taxon>Bacteria</taxon>
        <taxon>Pseudomonadati</taxon>
        <taxon>Pseudomonadota</taxon>
        <taxon>Alphaproteobacteria</taxon>
        <taxon>Hyphomicrobiales</taxon>
        <taxon>Rhizobiaceae</taxon>
        <taxon>Sinorhizobium/Ensifer group</taxon>
        <taxon>Sinorhizobium</taxon>
    </lineage>
</organism>
<evidence type="ECO:0000256" key="14">
    <source>
        <dbReference type="ARBA" id="ARBA00022991"/>
    </source>
</evidence>
<evidence type="ECO:0000256" key="7">
    <source>
        <dbReference type="ARBA" id="ARBA00022630"/>
    </source>
</evidence>
<evidence type="ECO:0000313" key="21">
    <source>
        <dbReference type="Proteomes" id="UP001079430"/>
    </source>
</evidence>
<keyword evidence="16" id="KW-0675">Receptor</keyword>
<feature type="domain" description="PAS" evidence="18">
    <location>
        <begin position="336"/>
        <end position="405"/>
    </location>
</feature>
<dbReference type="SMART" id="SM00086">
    <property type="entry name" value="PAC"/>
    <property type="match status" value="4"/>
</dbReference>
<evidence type="ECO:0000256" key="12">
    <source>
        <dbReference type="ARBA" id="ARBA00022777"/>
    </source>
</evidence>
<evidence type="ECO:0000259" key="19">
    <source>
        <dbReference type="PROSITE" id="PS50113"/>
    </source>
</evidence>
<evidence type="ECO:0000256" key="2">
    <source>
        <dbReference type="ARBA" id="ARBA00012438"/>
    </source>
</evidence>
<keyword evidence="4" id="KW-0600">Photoreceptor protein</keyword>
<dbReference type="InterPro" id="IPR029016">
    <property type="entry name" value="GAF-like_dom_sf"/>
</dbReference>
<feature type="domain" description="PAC" evidence="19">
    <location>
        <begin position="724"/>
        <end position="776"/>
    </location>
</feature>
<evidence type="ECO:0000256" key="13">
    <source>
        <dbReference type="ARBA" id="ARBA00022840"/>
    </source>
</evidence>
<dbReference type="InterPro" id="IPR011102">
    <property type="entry name" value="Sig_transdc_His_kinase_HWE"/>
</dbReference>
<evidence type="ECO:0000256" key="5">
    <source>
        <dbReference type="ARBA" id="ARBA00022553"/>
    </source>
</evidence>
<keyword evidence="12" id="KW-0418">Kinase</keyword>